<evidence type="ECO:0000313" key="2">
    <source>
        <dbReference type="Proteomes" id="UP001446871"/>
    </source>
</evidence>
<evidence type="ECO:0000313" key="1">
    <source>
        <dbReference type="EMBL" id="KAK8053085.1"/>
    </source>
</evidence>
<comment type="caution">
    <text evidence="1">The sequence shown here is derived from an EMBL/GenBank/DDBJ whole genome shotgun (WGS) entry which is preliminary data.</text>
</comment>
<dbReference type="Proteomes" id="UP001446871">
    <property type="component" value="Unassembled WGS sequence"/>
</dbReference>
<dbReference type="EMBL" id="JAQQWM010000008">
    <property type="protein sequence ID" value="KAK8053085.1"/>
    <property type="molecule type" value="Genomic_DNA"/>
</dbReference>
<proteinExistence type="predicted"/>
<organism evidence="1 2">
    <name type="scientific">Apiospora saccharicola</name>
    <dbReference type="NCBI Taxonomy" id="335842"/>
    <lineage>
        <taxon>Eukaryota</taxon>
        <taxon>Fungi</taxon>
        <taxon>Dikarya</taxon>
        <taxon>Ascomycota</taxon>
        <taxon>Pezizomycotina</taxon>
        <taxon>Sordariomycetes</taxon>
        <taxon>Xylariomycetidae</taxon>
        <taxon>Amphisphaeriales</taxon>
        <taxon>Apiosporaceae</taxon>
        <taxon>Apiospora</taxon>
    </lineage>
</organism>
<sequence length="176" mass="19778">MSDQQLKRDVQDRVEDMTRQHLIQVLKDLVDDADHETALRVARACGMHVPRAGTAPPTQVRAPATTNSTQAFMGPLGVARPSVEGKFVVCKHCHELFDPTQVRLLDCTPYHPGQKVEQPPVSQSMAMRTGPQEVTCAWRPALMVLPAYTMWTCCRQHFRNEAHDVGCLKRSHEPEI</sequence>
<reference evidence="1 2" key="1">
    <citation type="submission" date="2023-01" db="EMBL/GenBank/DDBJ databases">
        <title>Analysis of 21 Apiospora genomes using comparative genomics revels a genus with tremendous synthesis potential of carbohydrate active enzymes and secondary metabolites.</title>
        <authorList>
            <person name="Sorensen T."/>
        </authorList>
    </citation>
    <scope>NUCLEOTIDE SEQUENCE [LARGE SCALE GENOMIC DNA]</scope>
    <source>
        <strain evidence="1 2">CBS 83171</strain>
    </source>
</reference>
<keyword evidence="2" id="KW-1185">Reference proteome</keyword>
<protein>
    <submittedName>
        <fullName evidence="1">Uncharacterized protein</fullName>
    </submittedName>
</protein>
<accession>A0ABR1U2F5</accession>
<name>A0ABR1U2F5_9PEZI</name>
<gene>
    <name evidence="1" type="ORF">PG996_012386</name>
</gene>